<feature type="region of interest" description="Disordered" evidence="1">
    <location>
        <begin position="1"/>
        <end position="34"/>
    </location>
</feature>
<comment type="caution">
    <text evidence="2">The sequence shown here is derived from an EMBL/GenBank/DDBJ whole genome shotgun (WGS) entry which is preliminary data.</text>
</comment>
<name>A0A4Z2H065_9TELE</name>
<protein>
    <submittedName>
        <fullName evidence="2">Uncharacterized protein</fullName>
    </submittedName>
</protein>
<accession>A0A4Z2H065</accession>
<evidence type="ECO:0000313" key="3">
    <source>
        <dbReference type="Proteomes" id="UP000314294"/>
    </source>
</evidence>
<reference evidence="2 3" key="1">
    <citation type="submission" date="2019-03" db="EMBL/GenBank/DDBJ databases">
        <title>First draft genome of Liparis tanakae, snailfish: a comprehensive survey of snailfish specific genes.</title>
        <authorList>
            <person name="Kim W."/>
            <person name="Song I."/>
            <person name="Jeong J.-H."/>
            <person name="Kim D."/>
            <person name="Kim S."/>
            <person name="Ryu S."/>
            <person name="Song J.Y."/>
            <person name="Lee S.K."/>
        </authorList>
    </citation>
    <scope>NUCLEOTIDE SEQUENCE [LARGE SCALE GENOMIC DNA]</scope>
    <source>
        <tissue evidence="2">Muscle</tissue>
    </source>
</reference>
<dbReference type="Proteomes" id="UP000314294">
    <property type="component" value="Unassembled WGS sequence"/>
</dbReference>
<evidence type="ECO:0000313" key="2">
    <source>
        <dbReference type="EMBL" id="TNN59238.1"/>
    </source>
</evidence>
<proteinExistence type="predicted"/>
<dbReference type="AlphaFoldDB" id="A0A4Z2H065"/>
<organism evidence="2 3">
    <name type="scientific">Liparis tanakae</name>
    <name type="common">Tanaka's snailfish</name>
    <dbReference type="NCBI Taxonomy" id="230148"/>
    <lineage>
        <taxon>Eukaryota</taxon>
        <taxon>Metazoa</taxon>
        <taxon>Chordata</taxon>
        <taxon>Craniata</taxon>
        <taxon>Vertebrata</taxon>
        <taxon>Euteleostomi</taxon>
        <taxon>Actinopterygii</taxon>
        <taxon>Neopterygii</taxon>
        <taxon>Teleostei</taxon>
        <taxon>Neoteleostei</taxon>
        <taxon>Acanthomorphata</taxon>
        <taxon>Eupercaria</taxon>
        <taxon>Perciformes</taxon>
        <taxon>Cottioidei</taxon>
        <taxon>Cottales</taxon>
        <taxon>Liparidae</taxon>
        <taxon>Liparis</taxon>
    </lineage>
</organism>
<gene>
    <name evidence="2" type="ORF">EYF80_030523</name>
</gene>
<dbReference type="EMBL" id="SRLO01000360">
    <property type="protein sequence ID" value="TNN59238.1"/>
    <property type="molecule type" value="Genomic_DNA"/>
</dbReference>
<sequence length="128" mass="14156">MRHLPRAQGNRRPLRDTEPLSTSLASGGSERRAEKDSCVVVVCNLETAVHFLRLQVNDTKESSDAGSAGRDKTLGLLLGTELANQNLRLKPLEEEVKEEVAMFMLKPASMLPLLEPARDPVLELVREP</sequence>
<keyword evidence="3" id="KW-1185">Reference proteome</keyword>
<evidence type="ECO:0000256" key="1">
    <source>
        <dbReference type="SAM" id="MobiDB-lite"/>
    </source>
</evidence>